<dbReference type="GO" id="GO:0033550">
    <property type="term" value="F:MAP kinase tyrosine phosphatase activity"/>
    <property type="evidence" value="ECO:0007669"/>
    <property type="project" value="TreeGrafter"/>
</dbReference>
<keyword evidence="4" id="KW-0904">Protein phosphatase</keyword>
<reference evidence="7 8" key="1">
    <citation type="journal article" date="2016" name="Mol. Biol. Evol.">
        <title>Genome-Wide Survey of Gut Fungi (Harpellales) Reveals the First Horizontally Transferred Ubiquitin Gene from a Mosquito Host.</title>
        <authorList>
            <person name="Wang Y."/>
            <person name="White M.M."/>
            <person name="Kvist S."/>
            <person name="Moncalvo J.M."/>
        </authorList>
    </citation>
    <scope>NUCLEOTIDE SEQUENCE [LARGE SCALE GENOMIC DNA]</scope>
    <source>
        <strain evidence="7 8">ALG-7-W6</strain>
    </source>
</reference>
<dbReference type="PANTHER" id="PTHR10159:SF519">
    <property type="entry name" value="DUAL SPECIFICITY PROTEIN PHOSPHATASE MPK3"/>
    <property type="match status" value="1"/>
</dbReference>
<dbReference type="PROSITE" id="PS50054">
    <property type="entry name" value="TYR_PHOSPHATASE_DUAL"/>
    <property type="match status" value="1"/>
</dbReference>
<dbReference type="CDD" id="cd14498">
    <property type="entry name" value="DSP"/>
    <property type="match status" value="1"/>
</dbReference>
<organism evidence="7 8">
    <name type="scientific">Smittium mucronatum</name>
    <dbReference type="NCBI Taxonomy" id="133383"/>
    <lineage>
        <taxon>Eukaryota</taxon>
        <taxon>Fungi</taxon>
        <taxon>Fungi incertae sedis</taxon>
        <taxon>Zoopagomycota</taxon>
        <taxon>Kickxellomycotina</taxon>
        <taxon>Harpellomycetes</taxon>
        <taxon>Harpellales</taxon>
        <taxon>Legeriomycetaceae</taxon>
        <taxon>Smittium</taxon>
    </lineage>
</organism>
<sequence>MSVPPKLNIQIGNELEIIYPTQNNGDFTAVPTDNYNVFMRVHGFNKNLHNLSPNISINDSQKLSSLSISELESPESVVCPDDTYPSKIIKNLYLGSEVHAYDGKILLDLNIGYVLNVARHDTENTKLESDIFFGHSKTNFKNDKYTEKQLKKLKNIEHKDYFWDHNQSNIINEFSSCFEFIDNAVSNNIPILVHCQLGVSRSATLIIAYIMHQKRISFNSAYSFVKLKSPKTSPNLSLIMQLLEYEKYTIS</sequence>
<keyword evidence="8" id="KW-1185">Reference proteome</keyword>
<dbReference type="STRING" id="133383.A0A1R0GRR8"/>
<dbReference type="PROSITE" id="PS00383">
    <property type="entry name" value="TYR_PHOSPHATASE_1"/>
    <property type="match status" value="1"/>
</dbReference>
<dbReference type="EMBL" id="LSSL01004278">
    <property type="protein sequence ID" value="OLY79579.1"/>
    <property type="molecule type" value="Genomic_DNA"/>
</dbReference>
<accession>A0A1R0GRR8</accession>
<dbReference type="GO" id="GO:0008330">
    <property type="term" value="F:protein tyrosine/threonine phosphatase activity"/>
    <property type="evidence" value="ECO:0007669"/>
    <property type="project" value="TreeGrafter"/>
</dbReference>
<dbReference type="InterPro" id="IPR000340">
    <property type="entry name" value="Dual-sp_phosphatase_cat-dom"/>
</dbReference>
<dbReference type="OrthoDB" id="2017893at2759"/>
<comment type="caution">
    <text evidence="7">The sequence shown here is derived from an EMBL/GenBank/DDBJ whole genome shotgun (WGS) entry which is preliminary data.</text>
</comment>
<dbReference type="AlphaFoldDB" id="A0A1R0GRR8"/>
<evidence type="ECO:0000256" key="3">
    <source>
        <dbReference type="ARBA" id="ARBA00022801"/>
    </source>
</evidence>
<protein>
    <recommendedName>
        <fullName evidence="2">protein-tyrosine-phosphatase</fullName>
        <ecNumber evidence="2">3.1.3.48</ecNumber>
    </recommendedName>
</protein>
<dbReference type="Gene3D" id="3.90.190.10">
    <property type="entry name" value="Protein tyrosine phosphatase superfamily"/>
    <property type="match status" value="1"/>
</dbReference>
<dbReference type="InterPro" id="IPR020422">
    <property type="entry name" value="TYR_PHOSPHATASE_DUAL_dom"/>
</dbReference>
<dbReference type="Pfam" id="PF00782">
    <property type="entry name" value="DSPc"/>
    <property type="match status" value="1"/>
</dbReference>
<dbReference type="GO" id="GO:0043409">
    <property type="term" value="P:negative regulation of MAPK cascade"/>
    <property type="evidence" value="ECO:0007669"/>
    <property type="project" value="TreeGrafter"/>
</dbReference>
<dbReference type="PROSITE" id="PS50056">
    <property type="entry name" value="TYR_PHOSPHATASE_2"/>
    <property type="match status" value="1"/>
</dbReference>
<gene>
    <name evidence="7" type="ORF">AYI68_g6348</name>
</gene>
<evidence type="ECO:0000256" key="2">
    <source>
        <dbReference type="ARBA" id="ARBA00013064"/>
    </source>
</evidence>
<feature type="domain" description="Tyrosine-protein phosphatase" evidence="5">
    <location>
        <begin position="84"/>
        <end position="251"/>
    </location>
</feature>
<name>A0A1R0GRR8_9FUNG</name>
<dbReference type="EC" id="3.1.3.48" evidence="2"/>
<dbReference type="InterPro" id="IPR029021">
    <property type="entry name" value="Prot-tyrosine_phosphatase-like"/>
</dbReference>
<dbReference type="SMART" id="SM00195">
    <property type="entry name" value="DSPc"/>
    <property type="match status" value="1"/>
</dbReference>
<evidence type="ECO:0000256" key="4">
    <source>
        <dbReference type="ARBA" id="ARBA00022912"/>
    </source>
</evidence>
<evidence type="ECO:0000313" key="7">
    <source>
        <dbReference type="EMBL" id="OLY79579.1"/>
    </source>
</evidence>
<evidence type="ECO:0000259" key="5">
    <source>
        <dbReference type="PROSITE" id="PS50054"/>
    </source>
</evidence>
<evidence type="ECO:0000259" key="6">
    <source>
        <dbReference type="PROSITE" id="PS50056"/>
    </source>
</evidence>
<dbReference type="InterPro" id="IPR016130">
    <property type="entry name" value="Tyr_Pase_AS"/>
</dbReference>
<dbReference type="InterPro" id="IPR000387">
    <property type="entry name" value="Tyr_Pase_dom"/>
</dbReference>
<keyword evidence="3" id="KW-0378">Hydrolase</keyword>
<evidence type="ECO:0000313" key="8">
    <source>
        <dbReference type="Proteomes" id="UP000187455"/>
    </source>
</evidence>
<dbReference type="GO" id="GO:0017017">
    <property type="term" value="F:MAP kinase tyrosine/serine/threonine phosphatase activity"/>
    <property type="evidence" value="ECO:0007669"/>
    <property type="project" value="TreeGrafter"/>
</dbReference>
<dbReference type="PANTHER" id="PTHR10159">
    <property type="entry name" value="DUAL SPECIFICITY PROTEIN PHOSPHATASE"/>
    <property type="match status" value="1"/>
</dbReference>
<dbReference type="SUPFAM" id="SSF52799">
    <property type="entry name" value="(Phosphotyrosine protein) phosphatases II"/>
    <property type="match status" value="1"/>
</dbReference>
<comment type="similarity">
    <text evidence="1">Belongs to the protein-tyrosine phosphatase family. Non-receptor class dual specificity subfamily.</text>
</comment>
<dbReference type="Proteomes" id="UP000187455">
    <property type="component" value="Unassembled WGS sequence"/>
</dbReference>
<evidence type="ECO:0000256" key="1">
    <source>
        <dbReference type="ARBA" id="ARBA00008601"/>
    </source>
</evidence>
<proteinExistence type="inferred from homology"/>
<feature type="domain" description="Tyrosine specific protein phosphatases" evidence="6">
    <location>
        <begin position="172"/>
        <end position="230"/>
    </location>
</feature>
<dbReference type="GO" id="GO:0005737">
    <property type="term" value="C:cytoplasm"/>
    <property type="evidence" value="ECO:0007669"/>
    <property type="project" value="TreeGrafter"/>
</dbReference>